<keyword evidence="1" id="KW-0472">Membrane</keyword>
<feature type="transmembrane region" description="Helical" evidence="1">
    <location>
        <begin position="6"/>
        <end position="30"/>
    </location>
</feature>
<name>X1AJI5_9ZZZZ</name>
<sequence length="179" mass="18827">KNLYTFGVIAAVLVGLSFVGIGAPVAYLLASSVVALVVGSATLATFENTKDEIEAARDAIVCSLLQGGSLATVVENSIGSAAWELVYQWVDYDSAIAIIHAGGIEGDYLPAETRDDCVCEDLEEGQLISNPSWVEGTQAWTFDVSWSWGAGTGGHLGIELRSIDVNCKAFASSHDANLK</sequence>
<keyword evidence="1" id="KW-0812">Transmembrane</keyword>
<comment type="caution">
    <text evidence="2">The sequence shown here is derived from an EMBL/GenBank/DDBJ whole genome shotgun (WGS) entry which is preliminary data.</text>
</comment>
<accession>X1AJI5</accession>
<feature type="non-terminal residue" evidence="2">
    <location>
        <position position="1"/>
    </location>
</feature>
<reference evidence="2" key="1">
    <citation type="journal article" date="2014" name="Front. Microbiol.">
        <title>High frequency of phylogenetically diverse reductive dehalogenase-homologous genes in deep subseafloor sedimentary metagenomes.</title>
        <authorList>
            <person name="Kawai M."/>
            <person name="Futagami T."/>
            <person name="Toyoda A."/>
            <person name="Takaki Y."/>
            <person name="Nishi S."/>
            <person name="Hori S."/>
            <person name="Arai W."/>
            <person name="Tsubouchi T."/>
            <person name="Morono Y."/>
            <person name="Uchiyama I."/>
            <person name="Ito T."/>
            <person name="Fujiyama A."/>
            <person name="Inagaki F."/>
            <person name="Takami H."/>
        </authorList>
    </citation>
    <scope>NUCLEOTIDE SEQUENCE</scope>
    <source>
        <strain evidence="2">Expedition CK06-06</strain>
    </source>
</reference>
<dbReference type="EMBL" id="BART01003698">
    <property type="protein sequence ID" value="GAG60146.1"/>
    <property type="molecule type" value="Genomic_DNA"/>
</dbReference>
<dbReference type="AlphaFoldDB" id="X1AJI5"/>
<organism evidence="2">
    <name type="scientific">marine sediment metagenome</name>
    <dbReference type="NCBI Taxonomy" id="412755"/>
    <lineage>
        <taxon>unclassified sequences</taxon>
        <taxon>metagenomes</taxon>
        <taxon>ecological metagenomes</taxon>
    </lineage>
</organism>
<keyword evidence="1" id="KW-1133">Transmembrane helix</keyword>
<evidence type="ECO:0000313" key="2">
    <source>
        <dbReference type="EMBL" id="GAG60146.1"/>
    </source>
</evidence>
<gene>
    <name evidence="2" type="ORF">S01H4_09938</name>
</gene>
<proteinExistence type="predicted"/>
<protein>
    <submittedName>
        <fullName evidence="2">Uncharacterized protein</fullName>
    </submittedName>
</protein>
<evidence type="ECO:0000256" key="1">
    <source>
        <dbReference type="SAM" id="Phobius"/>
    </source>
</evidence>